<dbReference type="GO" id="GO:0008270">
    <property type="term" value="F:zinc ion binding"/>
    <property type="evidence" value="ECO:0007669"/>
    <property type="project" value="InterPro"/>
</dbReference>
<dbReference type="Pfam" id="PF00172">
    <property type="entry name" value="Zn_clus"/>
    <property type="match status" value="1"/>
</dbReference>
<dbReference type="CDD" id="cd00067">
    <property type="entry name" value="GAL4"/>
    <property type="match status" value="1"/>
</dbReference>
<feature type="region of interest" description="Disordered" evidence="2">
    <location>
        <begin position="266"/>
        <end position="289"/>
    </location>
</feature>
<keyword evidence="5" id="KW-1185">Reference proteome</keyword>
<dbReference type="PANTHER" id="PTHR37012">
    <property type="entry name" value="B-ZIP TRANSCRIPTION FACTOR (EUROFUNG)-RELATED"/>
    <property type="match status" value="1"/>
</dbReference>
<name>A0A6A5Q995_AMPQU</name>
<evidence type="ECO:0000313" key="4">
    <source>
        <dbReference type="EMBL" id="KAF1912013.1"/>
    </source>
</evidence>
<organism evidence="4 5">
    <name type="scientific">Ampelomyces quisqualis</name>
    <name type="common">Powdery mildew agent</name>
    <dbReference type="NCBI Taxonomy" id="50730"/>
    <lineage>
        <taxon>Eukaryota</taxon>
        <taxon>Fungi</taxon>
        <taxon>Dikarya</taxon>
        <taxon>Ascomycota</taxon>
        <taxon>Pezizomycotina</taxon>
        <taxon>Dothideomycetes</taxon>
        <taxon>Pleosporomycetidae</taxon>
        <taxon>Pleosporales</taxon>
        <taxon>Pleosporineae</taxon>
        <taxon>Phaeosphaeriaceae</taxon>
        <taxon>Ampelomyces</taxon>
    </lineage>
</organism>
<feature type="compositionally biased region" description="Low complexity" evidence="2">
    <location>
        <begin position="143"/>
        <end position="158"/>
    </location>
</feature>
<dbReference type="SUPFAM" id="SSF57701">
    <property type="entry name" value="Zn2/Cys6 DNA-binding domain"/>
    <property type="match status" value="1"/>
</dbReference>
<dbReference type="Proteomes" id="UP000800096">
    <property type="component" value="Unassembled WGS sequence"/>
</dbReference>
<keyword evidence="1" id="KW-0539">Nucleus</keyword>
<feature type="compositionally biased region" description="Polar residues" evidence="2">
    <location>
        <begin position="193"/>
        <end position="203"/>
    </location>
</feature>
<evidence type="ECO:0000313" key="5">
    <source>
        <dbReference type="Proteomes" id="UP000800096"/>
    </source>
</evidence>
<protein>
    <recommendedName>
        <fullName evidence="3">Zn(2)-C6 fungal-type domain-containing protein</fullName>
    </recommendedName>
</protein>
<dbReference type="EMBL" id="ML979141">
    <property type="protein sequence ID" value="KAF1912013.1"/>
    <property type="molecule type" value="Genomic_DNA"/>
</dbReference>
<feature type="region of interest" description="Disordered" evidence="2">
    <location>
        <begin position="190"/>
        <end position="210"/>
    </location>
</feature>
<sequence length="566" mass="63319">MEPTERWQPIAPASDEPGQQRSAPDPKKRRQAIAVACLPCRSSKVKCDGMRPRCTRCSELDLSCRFDVAEGVSRAERMKLLKRESMSGKAEEMERVIRALRTSSDDHASVILARLRIGDRLEDIVKDLPPLSAFSPVVSKPPSLLGRDSGSSGSHVSGDATAGFNDTRGTLYGQDSQATSSPLGGQLSVWLPSISTTSPSTKGKQPATDTAKPPFLFILFDRDDYLRDISESENEDEAEAEATADVDVFIDPRILAQSSAFDSAGATTASSAESSRSRQQSPKKDQKKRVHALTHLSSRQPIVNTLRIHPNFNLRNLFGNMPFSSSVLTNNYPAQIQDIQVNNLFLPTWAMMTVNTRPDPGSLKTAFYSLYGETSAMLANGTSAEAIIEVHPNIAALFDEEEYNRSGVLSKWVAGIVHSSRLKGNDFTAFAMMYTLWYLMRWMISPSAETYELMPEWLRPTPNQLFMPHIQMLDTIIWPAFREYAVQIPEMQERMEWLMDMSNTIRCDWYHSNDEALERNKETGLLDLCDLAKTSVRDLTSWAVGPSFRQYVTNADSYVRIRAESF</sequence>
<evidence type="ECO:0000259" key="3">
    <source>
        <dbReference type="PROSITE" id="PS50048"/>
    </source>
</evidence>
<dbReference type="PANTHER" id="PTHR37012:SF2">
    <property type="entry name" value="BZIP DOMAIN-CONTAINING PROTEIN-RELATED"/>
    <property type="match status" value="1"/>
</dbReference>
<dbReference type="AlphaFoldDB" id="A0A6A5Q995"/>
<feature type="compositionally biased region" description="Low complexity" evidence="2">
    <location>
        <begin position="266"/>
        <end position="280"/>
    </location>
</feature>
<dbReference type="SMART" id="SM00066">
    <property type="entry name" value="GAL4"/>
    <property type="match status" value="1"/>
</dbReference>
<dbReference type="PROSITE" id="PS00463">
    <property type="entry name" value="ZN2_CY6_FUNGAL_1"/>
    <property type="match status" value="1"/>
</dbReference>
<feature type="domain" description="Zn(2)-C6 fungal-type" evidence="3">
    <location>
        <begin position="36"/>
        <end position="66"/>
    </location>
</feature>
<dbReference type="InterPro" id="IPR021833">
    <property type="entry name" value="DUF3425"/>
</dbReference>
<dbReference type="InterPro" id="IPR036864">
    <property type="entry name" value="Zn2-C6_fun-type_DNA-bd_sf"/>
</dbReference>
<reference evidence="4" key="1">
    <citation type="journal article" date="2020" name="Stud. Mycol.">
        <title>101 Dothideomycetes genomes: a test case for predicting lifestyles and emergence of pathogens.</title>
        <authorList>
            <person name="Haridas S."/>
            <person name="Albert R."/>
            <person name="Binder M."/>
            <person name="Bloem J."/>
            <person name="Labutti K."/>
            <person name="Salamov A."/>
            <person name="Andreopoulos B."/>
            <person name="Baker S."/>
            <person name="Barry K."/>
            <person name="Bills G."/>
            <person name="Bluhm B."/>
            <person name="Cannon C."/>
            <person name="Castanera R."/>
            <person name="Culley D."/>
            <person name="Daum C."/>
            <person name="Ezra D."/>
            <person name="Gonzalez J."/>
            <person name="Henrissat B."/>
            <person name="Kuo A."/>
            <person name="Liang C."/>
            <person name="Lipzen A."/>
            <person name="Lutzoni F."/>
            <person name="Magnuson J."/>
            <person name="Mondo S."/>
            <person name="Nolan M."/>
            <person name="Ohm R."/>
            <person name="Pangilinan J."/>
            <person name="Park H.-J."/>
            <person name="Ramirez L."/>
            <person name="Alfaro M."/>
            <person name="Sun H."/>
            <person name="Tritt A."/>
            <person name="Yoshinaga Y."/>
            <person name="Zwiers L.-H."/>
            <person name="Turgeon B."/>
            <person name="Goodwin S."/>
            <person name="Spatafora J."/>
            <person name="Crous P."/>
            <person name="Grigoriev I."/>
        </authorList>
    </citation>
    <scope>NUCLEOTIDE SEQUENCE</scope>
    <source>
        <strain evidence="4">HMLAC05119</strain>
    </source>
</reference>
<dbReference type="Pfam" id="PF11905">
    <property type="entry name" value="DUF3425"/>
    <property type="match status" value="1"/>
</dbReference>
<proteinExistence type="predicted"/>
<dbReference type="InterPro" id="IPR001138">
    <property type="entry name" value="Zn2Cys6_DnaBD"/>
</dbReference>
<evidence type="ECO:0000256" key="2">
    <source>
        <dbReference type="SAM" id="MobiDB-lite"/>
    </source>
</evidence>
<feature type="region of interest" description="Disordered" evidence="2">
    <location>
        <begin position="1"/>
        <end position="30"/>
    </location>
</feature>
<dbReference type="GO" id="GO:0000981">
    <property type="term" value="F:DNA-binding transcription factor activity, RNA polymerase II-specific"/>
    <property type="evidence" value="ECO:0007669"/>
    <property type="project" value="InterPro"/>
</dbReference>
<dbReference type="Gene3D" id="4.10.240.10">
    <property type="entry name" value="Zn(2)-C6 fungal-type DNA-binding domain"/>
    <property type="match status" value="1"/>
</dbReference>
<accession>A0A6A5Q995</accession>
<dbReference type="OrthoDB" id="2985014at2759"/>
<dbReference type="PROSITE" id="PS50048">
    <property type="entry name" value="ZN2_CY6_FUNGAL_2"/>
    <property type="match status" value="1"/>
</dbReference>
<gene>
    <name evidence="4" type="ORF">BDU57DRAFT_542619</name>
</gene>
<feature type="region of interest" description="Disordered" evidence="2">
    <location>
        <begin position="143"/>
        <end position="162"/>
    </location>
</feature>
<evidence type="ECO:0000256" key="1">
    <source>
        <dbReference type="ARBA" id="ARBA00023242"/>
    </source>
</evidence>